<comment type="caution">
    <text evidence="2">The sequence shown here is derived from an EMBL/GenBank/DDBJ whole genome shotgun (WGS) entry which is preliminary data.</text>
</comment>
<feature type="signal peptide" evidence="1">
    <location>
        <begin position="1"/>
        <end position="16"/>
    </location>
</feature>
<feature type="chain" id="PRO_5013189045" evidence="1">
    <location>
        <begin position="17"/>
        <end position="301"/>
    </location>
</feature>
<accession>A0A225UKM6</accession>
<sequence length="301" mass="34435">MGIVLLASVGLTISVAIDSTMTKRDTHPFGEEYGSPTERMLRSYTISKENDEERVVLALNKVTTPLKAGAAKFANEVRVRLWLKKEYSVDDVWRMLQLNGDLKNVIANPKLELLDKYVGLFNKKYKNQESLVGILSLRYGEDNVMMALLDARQVDNHGNSVNDVFKILKIEDDGPKFMENPKLRLLEEYIEIFNFKKPHEKTKYFGALTKGFGGDGKFAIVLSNAMEITSVEVQALGYQEKLFRKWMKNGVDPKNFLTKIFNIDEKNLASAGPQERAIADEYKTYYIDESEIKKFVNPRRK</sequence>
<protein>
    <submittedName>
        <fullName evidence="2">RxLR effector protein</fullName>
    </submittedName>
</protein>
<dbReference type="Proteomes" id="UP000198211">
    <property type="component" value="Unassembled WGS sequence"/>
</dbReference>
<organism evidence="2 3">
    <name type="scientific">Phytophthora megakarya</name>
    <dbReference type="NCBI Taxonomy" id="4795"/>
    <lineage>
        <taxon>Eukaryota</taxon>
        <taxon>Sar</taxon>
        <taxon>Stramenopiles</taxon>
        <taxon>Oomycota</taxon>
        <taxon>Peronosporomycetes</taxon>
        <taxon>Peronosporales</taxon>
        <taxon>Peronosporaceae</taxon>
        <taxon>Phytophthora</taxon>
    </lineage>
</organism>
<evidence type="ECO:0000313" key="3">
    <source>
        <dbReference type="Proteomes" id="UP000198211"/>
    </source>
</evidence>
<name>A0A225UKM6_9STRA</name>
<keyword evidence="1" id="KW-0732">Signal</keyword>
<dbReference type="EMBL" id="NBNE01016010">
    <property type="protein sequence ID" value="OWY93480.1"/>
    <property type="molecule type" value="Genomic_DNA"/>
</dbReference>
<proteinExistence type="predicted"/>
<evidence type="ECO:0000313" key="2">
    <source>
        <dbReference type="EMBL" id="OWY93480.1"/>
    </source>
</evidence>
<reference evidence="3" key="1">
    <citation type="submission" date="2017-03" db="EMBL/GenBank/DDBJ databases">
        <title>Phytopthora megakarya and P. palmivora, two closely related causual agents of cacao black pod achieved similar genome size and gene model numbers by different mechanisms.</title>
        <authorList>
            <person name="Ali S."/>
            <person name="Shao J."/>
            <person name="Larry D.J."/>
            <person name="Kronmiller B."/>
            <person name="Shen D."/>
            <person name="Strem M.D."/>
            <person name="Melnick R.L."/>
            <person name="Guiltinan M.J."/>
            <person name="Tyler B.M."/>
            <person name="Meinhardt L.W."/>
            <person name="Bailey B.A."/>
        </authorList>
    </citation>
    <scope>NUCLEOTIDE SEQUENCE [LARGE SCALE GENOMIC DNA]</scope>
    <source>
        <strain evidence="3">zdho120</strain>
    </source>
</reference>
<gene>
    <name evidence="2" type="ORF">PHMEG_00037115</name>
</gene>
<keyword evidence="3" id="KW-1185">Reference proteome</keyword>
<dbReference type="OrthoDB" id="128648at2759"/>
<dbReference type="AlphaFoldDB" id="A0A225UKM6"/>
<evidence type="ECO:0000256" key="1">
    <source>
        <dbReference type="SAM" id="SignalP"/>
    </source>
</evidence>